<dbReference type="GO" id="GO:0006782">
    <property type="term" value="P:protoporphyrinogen IX biosynthetic process"/>
    <property type="evidence" value="ECO:0007669"/>
    <property type="project" value="UniProtKB-UniPathway"/>
</dbReference>
<sequence length="159" mass="17212">MQIILLKSIGGIRGKLENDAYYDILDSHGFSVSVLESLTFHCNSDEFVSLGSWRSKFGCIIFTSQRAVEAFEKAGFKDLCFAVGPATGDLAASIGFEPRGSHCATASSLAEFIVEQYKTGSPKPALFVTGEKHSSLLPQRLRENGCFLGSVLTNVLLLL</sequence>
<dbReference type="InterPro" id="IPR036108">
    <property type="entry name" value="4pyrrol_syn_uPrphyn_synt_sf"/>
</dbReference>
<proteinExistence type="predicted"/>
<dbReference type="Gene3D" id="3.40.50.10090">
    <property type="match status" value="1"/>
</dbReference>
<dbReference type="Pfam" id="PF02602">
    <property type="entry name" value="HEM4"/>
    <property type="match status" value="1"/>
</dbReference>
<feature type="domain" description="Tetrapyrrole biosynthesis uroporphyrinogen III synthase" evidence="1">
    <location>
        <begin position="53"/>
        <end position="146"/>
    </location>
</feature>
<name>A0A0X3NGX5_SCHSO</name>
<dbReference type="GO" id="GO:0004852">
    <property type="term" value="F:uroporphyrinogen-III synthase activity"/>
    <property type="evidence" value="ECO:0007669"/>
    <property type="project" value="InterPro"/>
</dbReference>
<accession>A0A0X3NGX5</accession>
<dbReference type="GO" id="GO:0005829">
    <property type="term" value="C:cytosol"/>
    <property type="evidence" value="ECO:0007669"/>
    <property type="project" value="TreeGrafter"/>
</dbReference>
<dbReference type="PANTHER" id="PTHR12390:SF0">
    <property type="entry name" value="UROPORPHYRINOGEN-III SYNTHASE"/>
    <property type="match status" value="1"/>
</dbReference>
<dbReference type="InterPro" id="IPR003754">
    <property type="entry name" value="4pyrrol_synth_uPrphyn_synth"/>
</dbReference>
<dbReference type="UniPathway" id="UPA00251">
    <property type="reaction ID" value="UER00320"/>
</dbReference>
<gene>
    <name evidence="2" type="primary">HEM4</name>
    <name evidence="2" type="ORF">TR149282</name>
</gene>
<dbReference type="SUPFAM" id="SSF69618">
    <property type="entry name" value="HemD-like"/>
    <property type="match status" value="1"/>
</dbReference>
<protein>
    <submittedName>
        <fullName evidence="2">Uroporphyrinogen-III synthase</fullName>
    </submittedName>
</protein>
<reference evidence="2" key="1">
    <citation type="submission" date="2016-01" db="EMBL/GenBank/DDBJ databases">
        <title>Reference transcriptome for the parasite Schistocephalus solidus: insights into the molecular evolution of parasitism.</title>
        <authorList>
            <person name="Hebert F.O."/>
            <person name="Grambauer S."/>
            <person name="Barber I."/>
            <person name="Landry C.R."/>
            <person name="Aubin-Horth N."/>
        </authorList>
    </citation>
    <scope>NUCLEOTIDE SEQUENCE</scope>
</reference>
<evidence type="ECO:0000259" key="1">
    <source>
        <dbReference type="Pfam" id="PF02602"/>
    </source>
</evidence>
<dbReference type="InterPro" id="IPR039793">
    <property type="entry name" value="UROS/Hem4"/>
</dbReference>
<dbReference type="PANTHER" id="PTHR12390">
    <property type="entry name" value="UROPORPHYRINOGEN III SYNTHASE"/>
    <property type="match status" value="1"/>
</dbReference>
<dbReference type="GO" id="GO:0006780">
    <property type="term" value="P:uroporphyrinogen III biosynthetic process"/>
    <property type="evidence" value="ECO:0007669"/>
    <property type="project" value="InterPro"/>
</dbReference>
<dbReference type="AlphaFoldDB" id="A0A0X3NGX5"/>
<organism evidence="2">
    <name type="scientific">Schistocephalus solidus</name>
    <name type="common">Tapeworm</name>
    <dbReference type="NCBI Taxonomy" id="70667"/>
    <lineage>
        <taxon>Eukaryota</taxon>
        <taxon>Metazoa</taxon>
        <taxon>Spiralia</taxon>
        <taxon>Lophotrochozoa</taxon>
        <taxon>Platyhelminthes</taxon>
        <taxon>Cestoda</taxon>
        <taxon>Eucestoda</taxon>
        <taxon>Diphyllobothriidea</taxon>
        <taxon>Diphyllobothriidae</taxon>
        <taxon>Schistocephalus</taxon>
    </lineage>
</organism>
<evidence type="ECO:0000313" key="2">
    <source>
        <dbReference type="EMBL" id="JAP38918.1"/>
    </source>
</evidence>
<dbReference type="EMBL" id="GEEE01024307">
    <property type="protein sequence ID" value="JAP38918.1"/>
    <property type="molecule type" value="Transcribed_RNA"/>
</dbReference>